<keyword evidence="6" id="KW-1185">Reference proteome</keyword>
<keyword evidence="3" id="KW-1133">Transmembrane helix</keyword>
<protein>
    <submittedName>
        <fullName evidence="5">Uncharacterized protein</fullName>
    </submittedName>
</protein>
<dbReference type="GO" id="GO:0005886">
    <property type="term" value="C:plasma membrane"/>
    <property type="evidence" value="ECO:0007669"/>
    <property type="project" value="TreeGrafter"/>
</dbReference>
<dbReference type="InterPro" id="IPR018303">
    <property type="entry name" value="ATPase_P-typ_P_site"/>
</dbReference>
<dbReference type="GO" id="GO:0140326">
    <property type="term" value="F:ATPase-coupled intramembrane lipid transporter activity"/>
    <property type="evidence" value="ECO:0007669"/>
    <property type="project" value="TreeGrafter"/>
</dbReference>
<dbReference type="AlphaFoldDB" id="A0AAW1WXC6"/>
<dbReference type="PANTHER" id="PTHR24092">
    <property type="entry name" value="PROBABLE PHOSPHOLIPID-TRANSPORTING ATPASE"/>
    <property type="match status" value="1"/>
</dbReference>
<comment type="caution">
    <text evidence="5">The sequence shown here is derived from an EMBL/GenBank/DDBJ whole genome shotgun (WGS) entry which is preliminary data.</text>
</comment>
<comment type="subcellular location">
    <subcellularLocation>
        <location evidence="1">Membrane</location>
    </subcellularLocation>
</comment>
<evidence type="ECO:0000313" key="5">
    <source>
        <dbReference type="EMBL" id="KAK9929420.1"/>
    </source>
</evidence>
<keyword evidence="4" id="KW-0472">Membrane</keyword>
<evidence type="ECO:0000256" key="4">
    <source>
        <dbReference type="ARBA" id="ARBA00023136"/>
    </source>
</evidence>
<evidence type="ECO:0000313" key="6">
    <source>
        <dbReference type="Proteomes" id="UP001457282"/>
    </source>
</evidence>
<dbReference type="Gene3D" id="3.40.50.1000">
    <property type="entry name" value="HAD superfamily/HAD-like"/>
    <property type="match status" value="1"/>
</dbReference>
<evidence type="ECO:0000256" key="1">
    <source>
        <dbReference type="ARBA" id="ARBA00004370"/>
    </source>
</evidence>
<evidence type="ECO:0000256" key="3">
    <source>
        <dbReference type="ARBA" id="ARBA00022989"/>
    </source>
</evidence>
<gene>
    <name evidence="5" type="ORF">M0R45_026521</name>
</gene>
<dbReference type="PANTHER" id="PTHR24092:SF19">
    <property type="entry name" value="PHOSPHOLIPID-TRANSPORTING ATPASE"/>
    <property type="match status" value="1"/>
</dbReference>
<reference evidence="5 6" key="1">
    <citation type="journal article" date="2023" name="G3 (Bethesda)">
        <title>A chromosome-length genome assembly and annotation of blackberry (Rubus argutus, cv. 'Hillquist').</title>
        <authorList>
            <person name="Bruna T."/>
            <person name="Aryal R."/>
            <person name="Dudchenko O."/>
            <person name="Sargent D.J."/>
            <person name="Mead D."/>
            <person name="Buti M."/>
            <person name="Cavallini A."/>
            <person name="Hytonen T."/>
            <person name="Andres J."/>
            <person name="Pham M."/>
            <person name="Weisz D."/>
            <person name="Mascagni F."/>
            <person name="Usai G."/>
            <person name="Natali L."/>
            <person name="Bassil N."/>
            <person name="Fernandez G.E."/>
            <person name="Lomsadze A."/>
            <person name="Armour M."/>
            <person name="Olukolu B."/>
            <person name="Poorten T."/>
            <person name="Britton C."/>
            <person name="Davik J."/>
            <person name="Ashrafi H."/>
            <person name="Aiden E.L."/>
            <person name="Borodovsky M."/>
            <person name="Worthington M."/>
        </authorList>
    </citation>
    <scope>NUCLEOTIDE SEQUENCE [LARGE SCALE GENOMIC DNA]</scope>
    <source>
        <strain evidence="5">PI 553951</strain>
    </source>
</reference>
<dbReference type="EMBL" id="JBEDUW010000005">
    <property type="protein sequence ID" value="KAK9929420.1"/>
    <property type="molecule type" value="Genomic_DNA"/>
</dbReference>
<name>A0AAW1WXC6_RUBAR</name>
<dbReference type="PROSITE" id="PS00154">
    <property type="entry name" value="ATPASE_E1_E2"/>
    <property type="match status" value="1"/>
</dbReference>
<keyword evidence="2" id="KW-0812">Transmembrane</keyword>
<proteinExistence type="predicted"/>
<dbReference type="InterPro" id="IPR023299">
    <property type="entry name" value="ATPase_P-typ_cyto_dom_N"/>
</dbReference>
<sequence length="284" mass="31533">MARSEKKVGSVFILNYSSQYYHIGGYYLLILSALQGVIECPNPDKDIRRFDGNLRLFPPFIDNDLCPLTIKNTILQSCYYLRNTEWACGVAVYTGNETKLGMTRGIPEPKLTAVDAMIDKSKEAMVCSLSGGRSMVRTISNSSSIELLCSIMIPISIKVSLDLVKSLYAKFIDWDSKMIDQESATPAHATNTAISEDLGQVEYILTDKTGTLTENKMIFRRCCINGIYYGNENGNALKDEELVDAISSGSSDVIRFLTVMAICNTVYTHSKVSLPSFTNWVLGF</sequence>
<accession>A0AAW1WXC6</accession>
<evidence type="ECO:0000256" key="2">
    <source>
        <dbReference type="ARBA" id="ARBA00022692"/>
    </source>
</evidence>
<dbReference type="GO" id="GO:0000166">
    <property type="term" value="F:nucleotide binding"/>
    <property type="evidence" value="ECO:0007669"/>
    <property type="project" value="InterPro"/>
</dbReference>
<dbReference type="InterPro" id="IPR023214">
    <property type="entry name" value="HAD_sf"/>
</dbReference>
<dbReference type="Gene3D" id="3.40.1110.10">
    <property type="entry name" value="Calcium-transporting ATPase, cytoplasmic domain N"/>
    <property type="match status" value="1"/>
</dbReference>
<dbReference type="Proteomes" id="UP001457282">
    <property type="component" value="Unassembled WGS sequence"/>
</dbReference>
<dbReference type="GO" id="GO:0045332">
    <property type="term" value="P:phospholipid translocation"/>
    <property type="evidence" value="ECO:0007669"/>
    <property type="project" value="TreeGrafter"/>
</dbReference>
<organism evidence="5 6">
    <name type="scientific">Rubus argutus</name>
    <name type="common">Southern blackberry</name>
    <dbReference type="NCBI Taxonomy" id="59490"/>
    <lineage>
        <taxon>Eukaryota</taxon>
        <taxon>Viridiplantae</taxon>
        <taxon>Streptophyta</taxon>
        <taxon>Embryophyta</taxon>
        <taxon>Tracheophyta</taxon>
        <taxon>Spermatophyta</taxon>
        <taxon>Magnoliopsida</taxon>
        <taxon>eudicotyledons</taxon>
        <taxon>Gunneridae</taxon>
        <taxon>Pentapetalae</taxon>
        <taxon>rosids</taxon>
        <taxon>fabids</taxon>
        <taxon>Rosales</taxon>
        <taxon>Rosaceae</taxon>
        <taxon>Rosoideae</taxon>
        <taxon>Rosoideae incertae sedis</taxon>
        <taxon>Rubus</taxon>
    </lineage>
</organism>